<reference evidence="4 5" key="1">
    <citation type="journal article" date="2020" name="Nat. Food">
        <title>A phased Vanilla planifolia genome enables genetic improvement of flavour and production.</title>
        <authorList>
            <person name="Hasing T."/>
            <person name="Tang H."/>
            <person name="Brym M."/>
            <person name="Khazi F."/>
            <person name="Huang T."/>
            <person name="Chambers A.H."/>
        </authorList>
    </citation>
    <scope>NUCLEOTIDE SEQUENCE [LARGE SCALE GENOMIC DNA]</scope>
    <source>
        <tissue evidence="4">Leaf</tissue>
    </source>
</reference>
<dbReference type="PANTHER" id="PTHR45644:SF73">
    <property type="entry name" value="AAA-TYPE ATPASE FAMILY PROTEIN"/>
    <property type="match status" value="1"/>
</dbReference>
<dbReference type="Proteomes" id="UP000636800">
    <property type="component" value="Chromosome 6"/>
</dbReference>
<dbReference type="EMBL" id="JADCNL010000006">
    <property type="protein sequence ID" value="KAG0476873.1"/>
    <property type="molecule type" value="Genomic_DNA"/>
</dbReference>
<dbReference type="GO" id="GO:0005524">
    <property type="term" value="F:ATP binding"/>
    <property type="evidence" value="ECO:0007669"/>
    <property type="project" value="UniProtKB-KW"/>
</dbReference>
<organism evidence="4 5">
    <name type="scientific">Vanilla planifolia</name>
    <name type="common">Vanilla</name>
    <dbReference type="NCBI Taxonomy" id="51239"/>
    <lineage>
        <taxon>Eukaryota</taxon>
        <taxon>Viridiplantae</taxon>
        <taxon>Streptophyta</taxon>
        <taxon>Embryophyta</taxon>
        <taxon>Tracheophyta</taxon>
        <taxon>Spermatophyta</taxon>
        <taxon>Magnoliopsida</taxon>
        <taxon>Liliopsida</taxon>
        <taxon>Asparagales</taxon>
        <taxon>Orchidaceae</taxon>
        <taxon>Vanilloideae</taxon>
        <taxon>Vanilleae</taxon>
        <taxon>Vanilla</taxon>
    </lineage>
</organism>
<keyword evidence="5" id="KW-1185">Reference proteome</keyword>
<evidence type="ECO:0000313" key="5">
    <source>
        <dbReference type="Proteomes" id="UP000636800"/>
    </source>
</evidence>
<keyword evidence="2" id="KW-0067">ATP-binding</keyword>
<keyword evidence="1" id="KW-0547">Nucleotide-binding</keyword>
<evidence type="ECO:0000313" key="4">
    <source>
        <dbReference type="EMBL" id="KAG0476873.1"/>
    </source>
</evidence>
<evidence type="ECO:0000256" key="1">
    <source>
        <dbReference type="ARBA" id="ARBA00022741"/>
    </source>
</evidence>
<feature type="region of interest" description="Disordered" evidence="3">
    <location>
        <begin position="198"/>
        <end position="218"/>
    </location>
</feature>
<feature type="compositionally biased region" description="Basic and acidic residues" evidence="3">
    <location>
        <begin position="204"/>
        <end position="218"/>
    </location>
</feature>
<gene>
    <name evidence="4" type="ORF">HPP92_013714</name>
</gene>
<dbReference type="OrthoDB" id="21449at2759"/>
<dbReference type="AlphaFoldDB" id="A0A835UWY1"/>
<comment type="caution">
    <text evidence="4">The sequence shown here is derived from an EMBL/GenBank/DDBJ whole genome shotgun (WGS) entry which is preliminary data.</text>
</comment>
<name>A0A835UWY1_VANPL</name>
<evidence type="ECO:0000256" key="3">
    <source>
        <dbReference type="SAM" id="MobiDB-lite"/>
    </source>
</evidence>
<accession>A0A835UWY1</accession>
<sequence length="467" mass="50276">QDGASVVSLEMSGDKGVVQVNGKALAPNSSVILNGGDEVVFSSSGKHSYIFQQLPHVSFTSCSTKETQIESVKEIPLDIRIADSSAIDGASILASFPSLSKDLATVRCSRPNGTAGFAGVSSELDVSGGVLKKIEDKRERHIKEIDSRVNLPSNRGQVFKDDLRKGILNASDIDVSFECFPYHLRNIFLKSTILLSGPTGPSSRDPESPPKESSKSDKLTSLLAKQRAALADISQFKRPTATVDADIVGSSSCNLHSLPKQESSTATSKPYIFKEGMTYCSVVDKLFNMSCNLIFLAILNYAGLLFDLENSVAFLGDRVRYIGPSNPMGFSHALRGPNFGFLGNVLLAFEENGSSKIGVRFDKKVVEGNDLGGLCEEDHGFFCSADFLRLESGGGEDSEKLAINELIEVASEESNHGPLIIFIKEIEKSLGVTDSSSSWKGKLESLPAGILIIGSHIQTDNRKEKVV</sequence>
<evidence type="ECO:0000256" key="2">
    <source>
        <dbReference type="ARBA" id="ARBA00022840"/>
    </source>
</evidence>
<proteinExistence type="predicted"/>
<feature type="non-terminal residue" evidence="4">
    <location>
        <position position="1"/>
    </location>
</feature>
<dbReference type="PANTHER" id="PTHR45644">
    <property type="entry name" value="AAA ATPASE, PUTATIVE (AFU_ORTHOLOGUE AFUA_2G12920)-RELATED-RELATED"/>
    <property type="match status" value="1"/>
</dbReference>
<dbReference type="InterPro" id="IPR051701">
    <property type="entry name" value="Mito_OM_Translocase_MSP1"/>
</dbReference>
<protein>
    <submittedName>
        <fullName evidence="4">Uncharacterized protein</fullName>
    </submittedName>
</protein>
<dbReference type="GO" id="GO:0005741">
    <property type="term" value="C:mitochondrial outer membrane"/>
    <property type="evidence" value="ECO:0007669"/>
    <property type="project" value="TreeGrafter"/>
</dbReference>